<evidence type="ECO:0000256" key="1">
    <source>
        <dbReference type="ARBA" id="ARBA00001971"/>
    </source>
</evidence>
<evidence type="ECO:0000256" key="2">
    <source>
        <dbReference type="ARBA" id="ARBA00010617"/>
    </source>
</evidence>
<dbReference type="PRINTS" id="PR00463">
    <property type="entry name" value="EP450I"/>
</dbReference>
<dbReference type="InterPro" id="IPR036396">
    <property type="entry name" value="Cyt_P450_sf"/>
</dbReference>
<keyword evidence="7" id="KW-0503">Monooxygenase</keyword>
<keyword evidence="4 7" id="KW-0560">Oxidoreductase</keyword>
<dbReference type="PANTHER" id="PTHR24305:SF96">
    <property type="entry name" value="CYTOCHROME P450 MONOOXYGENASE STCB-RELATED"/>
    <property type="match status" value="1"/>
</dbReference>
<gene>
    <name evidence="9" type="ORF">A1O1_06480</name>
</gene>
<dbReference type="Proteomes" id="UP000019484">
    <property type="component" value="Unassembled WGS sequence"/>
</dbReference>
<feature type="compositionally biased region" description="Low complexity" evidence="8">
    <location>
        <begin position="285"/>
        <end position="294"/>
    </location>
</feature>
<protein>
    <recommendedName>
        <fullName evidence="11">Cytochrome P450 oxidoreductase</fullName>
    </recommendedName>
</protein>
<dbReference type="GO" id="GO:0004497">
    <property type="term" value="F:monooxygenase activity"/>
    <property type="evidence" value="ECO:0007669"/>
    <property type="project" value="UniProtKB-KW"/>
</dbReference>
<dbReference type="AlphaFoldDB" id="W9YA27"/>
<dbReference type="HOGENOM" id="CLU_001570_14_2_1"/>
<dbReference type="OrthoDB" id="1470350at2759"/>
<name>W9YA27_9EURO</name>
<keyword evidence="6 7" id="KW-0349">Heme</keyword>
<dbReference type="EMBL" id="AMWN01000005">
    <property type="protein sequence ID" value="EXJ86111.1"/>
    <property type="molecule type" value="Genomic_DNA"/>
</dbReference>
<dbReference type="GO" id="GO:0005506">
    <property type="term" value="F:iron ion binding"/>
    <property type="evidence" value="ECO:0007669"/>
    <property type="project" value="InterPro"/>
</dbReference>
<dbReference type="RefSeq" id="XP_007725549.1">
    <property type="nucleotide sequence ID" value="XM_007727359.1"/>
</dbReference>
<dbReference type="Gene3D" id="1.10.630.10">
    <property type="entry name" value="Cytochrome P450"/>
    <property type="match status" value="1"/>
</dbReference>
<dbReference type="InterPro" id="IPR050121">
    <property type="entry name" value="Cytochrome_P450_monoxygenase"/>
</dbReference>
<dbReference type="PROSITE" id="PS00086">
    <property type="entry name" value="CYTOCHROME_P450"/>
    <property type="match status" value="1"/>
</dbReference>
<feature type="region of interest" description="Disordered" evidence="8">
    <location>
        <begin position="276"/>
        <end position="296"/>
    </location>
</feature>
<dbReference type="GO" id="GO:0020037">
    <property type="term" value="F:heme binding"/>
    <property type="evidence" value="ECO:0007669"/>
    <property type="project" value="InterPro"/>
</dbReference>
<evidence type="ECO:0000256" key="4">
    <source>
        <dbReference type="ARBA" id="ARBA00023002"/>
    </source>
</evidence>
<reference evidence="9 10" key="1">
    <citation type="submission" date="2013-03" db="EMBL/GenBank/DDBJ databases">
        <title>The Genome Sequence of Capronia coronata CBS 617.96.</title>
        <authorList>
            <consortium name="The Broad Institute Genomics Platform"/>
            <person name="Cuomo C."/>
            <person name="de Hoog S."/>
            <person name="Gorbushina A."/>
            <person name="Walker B."/>
            <person name="Young S.K."/>
            <person name="Zeng Q."/>
            <person name="Gargeya S."/>
            <person name="Fitzgerald M."/>
            <person name="Haas B."/>
            <person name="Abouelleil A."/>
            <person name="Allen A.W."/>
            <person name="Alvarado L."/>
            <person name="Arachchi H.M."/>
            <person name="Berlin A.M."/>
            <person name="Chapman S.B."/>
            <person name="Gainer-Dewar J."/>
            <person name="Goldberg J."/>
            <person name="Griggs A."/>
            <person name="Gujja S."/>
            <person name="Hansen M."/>
            <person name="Howarth C."/>
            <person name="Imamovic A."/>
            <person name="Ireland A."/>
            <person name="Larimer J."/>
            <person name="McCowan C."/>
            <person name="Murphy C."/>
            <person name="Pearson M."/>
            <person name="Poon T.W."/>
            <person name="Priest M."/>
            <person name="Roberts A."/>
            <person name="Saif S."/>
            <person name="Shea T."/>
            <person name="Sisk P."/>
            <person name="Sykes S."/>
            <person name="Wortman J."/>
            <person name="Nusbaum C."/>
            <person name="Birren B."/>
        </authorList>
    </citation>
    <scope>NUCLEOTIDE SEQUENCE [LARGE SCALE GENOMIC DNA]</scope>
    <source>
        <strain evidence="9 10">CBS 617.96</strain>
    </source>
</reference>
<feature type="binding site" description="axial binding residue" evidence="6">
    <location>
        <position position="460"/>
    </location>
    <ligand>
        <name>heme</name>
        <dbReference type="ChEBI" id="CHEBI:30413"/>
    </ligand>
    <ligandPart>
        <name>Fe</name>
        <dbReference type="ChEBI" id="CHEBI:18248"/>
    </ligandPart>
</feature>
<dbReference type="Pfam" id="PF00067">
    <property type="entry name" value="p450"/>
    <property type="match status" value="1"/>
</dbReference>
<keyword evidence="10" id="KW-1185">Reference proteome</keyword>
<dbReference type="InterPro" id="IPR017972">
    <property type="entry name" value="Cyt_P450_CS"/>
</dbReference>
<evidence type="ECO:0000256" key="6">
    <source>
        <dbReference type="PIRSR" id="PIRSR602401-1"/>
    </source>
</evidence>
<dbReference type="STRING" id="1182541.W9YA27"/>
<organism evidence="9 10">
    <name type="scientific">Capronia coronata CBS 617.96</name>
    <dbReference type="NCBI Taxonomy" id="1182541"/>
    <lineage>
        <taxon>Eukaryota</taxon>
        <taxon>Fungi</taxon>
        <taxon>Dikarya</taxon>
        <taxon>Ascomycota</taxon>
        <taxon>Pezizomycotina</taxon>
        <taxon>Eurotiomycetes</taxon>
        <taxon>Chaetothyriomycetidae</taxon>
        <taxon>Chaetothyriales</taxon>
        <taxon>Herpotrichiellaceae</taxon>
        <taxon>Capronia</taxon>
    </lineage>
</organism>
<dbReference type="eggNOG" id="KOG0157">
    <property type="taxonomic scope" value="Eukaryota"/>
</dbReference>
<dbReference type="GO" id="GO:0016705">
    <property type="term" value="F:oxidoreductase activity, acting on paired donors, with incorporation or reduction of molecular oxygen"/>
    <property type="evidence" value="ECO:0007669"/>
    <property type="project" value="InterPro"/>
</dbReference>
<dbReference type="InterPro" id="IPR001128">
    <property type="entry name" value="Cyt_P450"/>
</dbReference>
<dbReference type="PRINTS" id="PR00385">
    <property type="entry name" value="P450"/>
</dbReference>
<comment type="cofactor">
    <cofactor evidence="1 6">
        <name>heme</name>
        <dbReference type="ChEBI" id="CHEBI:30413"/>
    </cofactor>
</comment>
<proteinExistence type="inferred from homology"/>
<dbReference type="CDD" id="cd11059">
    <property type="entry name" value="CYP_fungal"/>
    <property type="match status" value="1"/>
</dbReference>
<dbReference type="InterPro" id="IPR002401">
    <property type="entry name" value="Cyt_P450_E_grp-I"/>
</dbReference>
<comment type="caution">
    <text evidence="9">The sequence shown here is derived from an EMBL/GenBank/DDBJ whole genome shotgun (WGS) entry which is preliminary data.</text>
</comment>
<evidence type="ECO:0000313" key="9">
    <source>
        <dbReference type="EMBL" id="EXJ86111.1"/>
    </source>
</evidence>
<evidence type="ECO:0000256" key="7">
    <source>
        <dbReference type="RuleBase" id="RU000461"/>
    </source>
</evidence>
<evidence type="ECO:0000256" key="5">
    <source>
        <dbReference type="ARBA" id="ARBA00023004"/>
    </source>
</evidence>
<evidence type="ECO:0000256" key="8">
    <source>
        <dbReference type="SAM" id="MobiDB-lite"/>
    </source>
</evidence>
<keyword evidence="5 6" id="KW-0408">Iron</keyword>
<evidence type="ECO:0000313" key="10">
    <source>
        <dbReference type="Proteomes" id="UP000019484"/>
    </source>
</evidence>
<evidence type="ECO:0000256" key="3">
    <source>
        <dbReference type="ARBA" id="ARBA00022723"/>
    </source>
</evidence>
<dbReference type="SUPFAM" id="SSF48264">
    <property type="entry name" value="Cytochrome P450"/>
    <property type="match status" value="1"/>
</dbReference>
<dbReference type="PANTHER" id="PTHR24305">
    <property type="entry name" value="CYTOCHROME P450"/>
    <property type="match status" value="1"/>
</dbReference>
<evidence type="ECO:0008006" key="11">
    <source>
        <dbReference type="Google" id="ProtNLM"/>
    </source>
</evidence>
<keyword evidence="3 6" id="KW-0479">Metal-binding</keyword>
<accession>W9YA27</accession>
<sequence length="516" mass="57345">MAGLTHQLSLKELCAVVICAWLLFRVFLVTKRVVLTPLRHVPGPWYAPWTNLWLKYQVMTGNRSQYIHSLHQAYGPFVRISPDEIAVADLPSIKHVYRVGSDFRKADWYQKFNESAHPGLFSMIDAKQHAARRRLFAQSFSNSSIVKFEAQIRQKVDTAISKIRRDASATHADGKGRADLLRWLTFMATDVIGELSFGTSFNMLEQEKKTPYIRDLETTMMIAGIRAELGFLGPLLRVAKHIPVGPVQNALTLNDRMDEYGLAAIENHKRHVMAASQSNDNGQMSPSNSNSNSSLFSKFLDPTRNQELSLPQISAEASNLIVAGSDTTAVSLTYLIWSVLRPRHRNVKQKLLAEIESLPIDASLAEISQLKYLQAVINESLRLYGAAPGSLPRVSPPGGAKLGGRYNIPEGTIVGAQAFTVHRDGAIFPDPDSFIPERWEQPTEAMKDAFFPFGLGSRVCLGIHLASNELLLGAFVFFKTCPTAVLAESTTDSSMEMENYFLIAPRAHRCEVTTKG</sequence>
<comment type="similarity">
    <text evidence="2 7">Belongs to the cytochrome P450 family.</text>
</comment>
<dbReference type="GeneID" id="19161348"/>